<gene>
    <name evidence="2" type="ORF">CAC42_3934</name>
</gene>
<evidence type="ECO:0000313" key="3">
    <source>
        <dbReference type="Proteomes" id="UP000243797"/>
    </source>
</evidence>
<organism evidence="2 3">
    <name type="scientific">Sphaceloma murrayae</name>
    <dbReference type="NCBI Taxonomy" id="2082308"/>
    <lineage>
        <taxon>Eukaryota</taxon>
        <taxon>Fungi</taxon>
        <taxon>Dikarya</taxon>
        <taxon>Ascomycota</taxon>
        <taxon>Pezizomycotina</taxon>
        <taxon>Dothideomycetes</taxon>
        <taxon>Dothideomycetidae</taxon>
        <taxon>Myriangiales</taxon>
        <taxon>Elsinoaceae</taxon>
        <taxon>Sphaceloma</taxon>
    </lineage>
</organism>
<dbReference type="AlphaFoldDB" id="A0A2K1QSE8"/>
<comment type="caution">
    <text evidence="2">The sequence shown here is derived from an EMBL/GenBank/DDBJ whole genome shotgun (WGS) entry which is preliminary data.</text>
</comment>
<feature type="compositionally biased region" description="Basic and acidic residues" evidence="1">
    <location>
        <begin position="70"/>
        <end position="81"/>
    </location>
</feature>
<feature type="region of interest" description="Disordered" evidence="1">
    <location>
        <begin position="63"/>
        <end position="101"/>
    </location>
</feature>
<name>A0A2K1QSE8_9PEZI</name>
<dbReference type="OrthoDB" id="3879699at2759"/>
<keyword evidence="3" id="KW-1185">Reference proteome</keyword>
<dbReference type="Proteomes" id="UP000243797">
    <property type="component" value="Unassembled WGS sequence"/>
</dbReference>
<evidence type="ECO:0000256" key="1">
    <source>
        <dbReference type="SAM" id="MobiDB-lite"/>
    </source>
</evidence>
<dbReference type="InParanoid" id="A0A2K1QSE8"/>
<protein>
    <submittedName>
        <fullName evidence="2">Uncharacterized protein</fullName>
    </submittedName>
</protein>
<reference evidence="2 3" key="1">
    <citation type="submission" date="2017-06" db="EMBL/GenBank/DDBJ databases">
        <title>Draft genome sequence of a variant of Elsinoe murrayae.</title>
        <authorList>
            <person name="Cheng Q."/>
        </authorList>
    </citation>
    <scope>NUCLEOTIDE SEQUENCE [LARGE SCALE GENOMIC DNA]</scope>
    <source>
        <strain evidence="2 3">CQ-2017a</strain>
    </source>
</reference>
<evidence type="ECO:0000313" key="2">
    <source>
        <dbReference type="EMBL" id="PNS17975.1"/>
    </source>
</evidence>
<sequence>MTADKSEEMMTMTRQMMRIKFETMEKKILKIESDNEMLTSNMVKSVTRTKVSVPNADALKHTVSTRVTSRRSEMSVSRDDDTGSFTNVSRARSETPSTSRHTTTATYMDRFMGPGVFLNSGKNIGKSKSALASRGYDTKLNLWGVCFASLMRACLERYTTVTGGTGHIVDDGYLMKVYSKIVGELYQKIKSADLPAVQSNCAHFMSLSFAKHGKDDTPDSTVNDWWELMSHTDGVECACL</sequence>
<dbReference type="EMBL" id="NKHZ01000047">
    <property type="protein sequence ID" value="PNS17975.1"/>
    <property type="molecule type" value="Genomic_DNA"/>
</dbReference>
<accession>A0A2K1QSE8</accession>
<proteinExistence type="predicted"/>